<keyword evidence="1" id="KW-0560">Oxidoreductase</keyword>
<dbReference type="AlphaFoldDB" id="A0A4Q2T545"/>
<accession>A0A4Q2T545</accession>
<evidence type="ECO:0000313" key="1">
    <source>
        <dbReference type="EMBL" id="RYC12008.1"/>
    </source>
</evidence>
<dbReference type="PANTHER" id="PTHR39169">
    <property type="match status" value="1"/>
</dbReference>
<dbReference type="PANTHER" id="PTHR39169:SF1">
    <property type="entry name" value="MONOOXYGENASE YDHR-RELATED"/>
    <property type="match status" value="1"/>
</dbReference>
<dbReference type="InterPro" id="IPR011008">
    <property type="entry name" value="Dimeric_a/b-barrel"/>
</dbReference>
<dbReference type="Proteomes" id="UP000291088">
    <property type="component" value="Unassembled WGS sequence"/>
</dbReference>
<comment type="caution">
    <text evidence="1">The sequence shown here is derived from an EMBL/GenBank/DDBJ whole genome shotgun (WGS) entry which is preliminary data.</text>
</comment>
<dbReference type="Gene3D" id="3.30.70.100">
    <property type="match status" value="1"/>
</dbReference>
<dbReference type="GO" id="GO:0004497">
    <property type="term" value="F:monooxygenase activity"/>
    <property type="evidence" value="ECO:0007669"/>
    <property type="project" value="UniProtKB-KW"/>
</dbReference>
<evidence type="ECO:0000313" key="2">
    <source>
        <dbReference type="Proteomes" id="UP000291088"/>
    </source>
</evidence>
<dbReference type="SUPFAM" id="SSF54909">
    <property type="entry name" value="Dimeric alpha+beta barrel"/>
    <property type="match status" value="1"/>
</dbReference>
<name>A0A4Q2T545_9HYPH</name>
<gene>
    <name evidence="1" type="ORF">EUU22_13165</name>
</gene>
<dbReference type="EMBL" id="SDVB01000238">
    <property type="protein sequence ID" value="RYC12008.1"/>
    <property type="molecule type" value="Genomic_DNA"/>
</dbReference>
<reference evidence="1 2" key="1">
    <citation type="submission" date="2019-01" db="EMBL/GenBank/DDBJ databases">
        <authorList>
            <person name="Deng T."/>
        </authorList>
    </citation>
    <scope>NUCLEOTIDE SEQUENCE [LARGE SCALE GENOMIC DNA]</scope>
    <source>
        <strain evidence="1 2">F8825</strain>
    </source>
</reference>
<sequence length="100" mass="10786">MAALLQIDFPFEGPWGDAMTEALSGLAADIASEEGLLWKIWTENPAERRAGGIYLFTDAENAARYAEKHGARLKGFGIDEIACRSFAVNPGLSAITRATL</sequence>
<protein>
    <submittedName>
        <fullName evidence="1">Monooxygenase</fullName>
    </submittedName>
</protein>
<keyword evidence="2" id="KW-1185">Reference proteome</keyword>
<proteinExistence type="predicted"/>
<dbReference type="Pfam" id="PF08803">
    <property type="entry name" value="ydhR"/>
    <property type="match status" value="1"/>
</dbReference>
<dbReference type="OrthoDB" id="2065010at2"/>
<dbReference type="NCBIfam" id="NF008333">
    <property type="entry name" value="PRK11118.1"/>
    <property type="match status" value="1"/>
</dbReference>
<dbReference type="InterPro" id="IPR014910">
    <property type="entry name" value="YdhR"/>
</dbReference>
<dbReference type="RefSeq" id="WP_129332438.1">
    <property type="nucleotide sequence ID" value="NZ_SDVB01000238.1"/>
</dbReference>
<organism evidence="1 2">
    <name type="scientific">Ciceribacter ferrooxidans</name>
    <dbReference type="NCBI Taxonomy" id="2509717"/>
    <lineage>
        <taxon>Bacteria</taxon>
        <taxon>Pseudomonadati</taxon>
        <taxon>Pseudomonadota</taxon>
        <taxon>Alphaproteobacteria</taxon>
        <taxon>Hyphomicrobiales</taxon>
        <taxon>Rhizobiaceae</taxon>
        <taxon>Ciceribacter</taxon>
    </lineage>
</organism>
<keyword evidence="1" id="KW-0503">Monooxygenase</keyword>